<protein>
    <recommendedName>
        <fullName evidence="2">histidine kinase</fullName>
        <ecNumber evidence="2">2.7.13.3</ecNumber>
    </recommendedName>
</protein>
<organism evidence="11 12">
    <name type="scientific">Granulimonas faecalis</name>
    <dbReference type="NCBI Taxonomy" id="2894155"/>
    <lineage>
        <taxon>Bacteria</taxon>
        <taxon>Bacillati</taxon>
        <taxon>Actinomycetota</taxon>
        <taxon>Coriobacteriia</taxon>
        <taxon>Coriobacteriales</taxon>
        <taxon>Kribbibacteriaceae</taxon>
        <taxon>Granulimonas</taxon>
    </lineage>
</organism>
<feature type="transmembrane region" description="Helical" evidence="9">
    <location>
        <begin position="113"/>
        <end position="132"/>
    </location>
</feature>
<evidence type="ECO:0000256" key="8">
    <source>
        <dbReference type="ARBA" id="ARBA00023012"/>
    </source>
</evidence>
<feature type="transmembrane region" description="Helical" evidence="9">
    <location>
        <begin position="20"/>
        <end position="39"/>
    </location>
</feature>
<dbReference type="InterPro" id="IPR036890">
    <property type="entry name" value="HATPase_C_sf"/>
</dbReference>
<keyword evidence="7" id="KW-0067">ATP-binding</keyword>
<comment type="catalytic activity">
    <reaction evidence="1">
        <text>ATP + protein L-histidine = ADP + protein N-phospho-L-histidine.</text>
        <dbReference type="EC" id="2.7.13.3"/>
    </reaction>
</comment>
<feature type="transmembrane region" description="Helical" evidence="9">
    <location>
        <begin position="51"/>
        <end position="70"/>
    </location>
</feature>
<reference evidence="11" key="1">
    <citation type="journal article" date="2022" name="Int. J. Syst. Evol. Microbiol.">
        <title>Granulimonas faecalis gen. nov., sp. nov., and Leptogranulimonas caecicola gen. nov., sp. nov., novel lactate-producing Atopobiaceae bacteria isolated from mouse intestines, and an emended description of the family Atopobiaceae.</title>
        <authorList>
            <person name="Morinaga K."/>
            <person name="Kusada H."/>
            <person name="Sakamoto S."/>
            <person name="Murakami T."/>
            <person name="Toyoda A."/>
            <person name="Mori H."/>
            <person name="Meng X.Y."/>
            <person name="Takashino M."/>
            <person name="Murotomi K."/>
            <person name="Tamaki H."/>
        </authorList>
    </citation>
    <scope>NUCLEOTIDE SEQUENCE</scope>
    <source>
        <strain evidence="11">OPF53</strain>
    </source>
</reference>
<keyword evidence="12" id="KW-1185">Reference proteome</keyword>
<accession>A0AAV5AZF1</accession>
<keyword evidence="3" id="KW-0597">Phosphoprotein</keyword>
<keyword evidence="9" id="KW-0812">Transmembrane</keyword>
<dbReference type="GO" id="GO:0046983">
    <property type="term" value="F:protein dimerization activity"/>
    <property type="evidence" value="ECO:0007669"/>
    <property type="project" value="InterPro"/>
</dbReference>
<evidence type="ECO:0000313" key="11">
    <source>
        <dbReference type="EMBL" id="GJM54952.1"/>
    </source>
</evidence>
<keyword evidence="6" id="KW-0418">Kinase</keyword>
<feature type="transmembrane region" description="Helical" evidence="9">
    <location>
        <begin position="76"/>
        <end position="106"/>
    </location>
</feature>
<dbReference type="AlphaFoldDB" id="A0AAV5AZF1"/>
<evidence type="ECO:0000313" key="12">
    <source>
        <dbReference type="Proteomes" id="UP001055025"/>
    </source>
</evidence>
<dbReference type="EMBL" id="BQKC01000001">
    <property type="protein sequence ID" value="GJM54952.1"/>
    <property type="molecule type" value="Genomic_DNA"/>
</dbReference>
<keyword evidence="5" id="KW-0547">Nucleotide-binding</keyword>
<evidence type="ECO:0000256" key="5">
    <source>
        <dbReference type="ARBA" id="ARBA00022741"/>
    </source>
</evidence>
<evidence type="ECO:0000256" key="7">
    <source>
        <dbReference type="ARBA" id="ARBA00022840"/>
    </source>
</evidence>
<feature type="domain" description="Signal transduction histidine kinase subgroup 3 dimerisation and phosphoacceptor" evidence="10">
    <location>
        <begin position="194"/>
        <end position="255"/>
    </location>
</feature>
<name>A0AAV5AZF1_9ACTN</name>
<keyword evidence="8" id="KW-0902">Two-component regulatory system</keyword>
<evidence type="ECO:0000256" key="2">
    <source>
        <dbReference type="ARBA" id="ARBA00012438"/>
    </source>
</evidence>
<dbReference type="GO" id="GO:0000155">
    <property type="term" value="F:phosphorelay sensor kinase activity"/>
    <property type="evidence" value="ECO:0007669"/>
    <property type="project" value="InterPro"/>
</dbReference>
<dbReference type="RefSeq" id="WP_265590627.1">
    <property type="nucleotide sequence ID" value="NZ_BQKC01000001.1"/>
</dbReference>
<dbReference type="SUPFAM" id="SSF55874">
    <property type="entry name" value="ATPase domain of HSP90 chaperone/DNA topoisomerase II/histidine kinase"/>
    <property type="match status" value="1"/>
</dbReference>
<gene>
    <name evidence="11" type="ORF">ATOP_06070</name>
</gene>
<keyword evidence="9" id="KW-1133">Transmembrane helix</keyword>
<dbReference type="GO" id="GO:0016020">
    <property type="term" value="C:membrane"/>
    <property type="evidence" value="ECO:0007669"/>
    <property type="project" value="InterPro"/>
</dbReference>
<dbReference type="Proteomes" id="UP001055025">
    <property type="component" value="Unassembled WGS sequence"/>
</dbReference>
<evidence type="ECO:0000259" key="10">
    <source>
        <dbReference type="Pfam" id="PF07730"/>
    </source>
</evidence>
<dbReference type="InterPro" id="IPR011712">
    <property type="entry name" value="Sig_transdc_His_kin_sub3_dim/P"/>
</dbReference>
<comment type="caution">
    <text evidence="11">The sequence shown here is derived from an EMBL/GenBank/DDBJ whole genome shotgun (WGS) entry which is preliminary data.</text>
</comment>
<evidence type="ECO:0000256" key="6">
    <source>
        <dbReference type="ARBA" id="ARBA00022777"/>
    </source>
</evidence>
<evidence type="ECO:0000256" key="4">
    <source>
        <dbReference type="ARBA" id="ARBA00022679"/>
    </source>
</evidence>
<dbReference type="PANTHER" id="PTHR24421">
    <property type="entry name" value="NITRATE/NITRITE SENSOR PROTEIN NARX-RELATED"/>
    <property type="match status" value="1"/>
</dbReference>
<evidence type="ECO:0000256" key="9">
    <source>
        <dbReference type="SAM" id="Phobius"/>
    </source>
</evidence>
<dbReference type="CDD" id="cd16917">
    <property type="entry name" value="HATPase_UhpB-NarQ-NarX-like"/>
    <property type="match status" value="1"/>
</dbReference>
<sequence length="411" mass="42611">MGGVLDGIANRWFQSPWTSVAVPVGCALWDAVALTRFAFLLPLGADVSNLWILNACATGMLVCVALRKAFPLASILAASLLMAVASPVDAGACTGVPALVMVFYLASQGTATTAAIGIAAAAAAFCLPVAFMGDERLVLAHTMAMALVAAAALGLRTALARSQAQREVVAEHTMAERLTEERDRMAAERDEAKERSRIAAELHDSVGHDLTAIIALAEGLSGGTGDETLDEAVTAIDRLAREGLNDTRKAVRRLSALHGSKQRAPSPVAVGEPALRDWDDISSVLDNARAAGVAVALIETGVRTEGARRQADTVFTVVREALTNALRHSDDLRRITVSLDHGENGTCAVAVRNDGAAAQGRKKRGTGLRHLEDAVTGCGGSFSCGPGPDGGWEVLATVPLEGRPGKGGADG</sequence>
<keyword evidence="4" id="KW-0808">Transferase</keyword>
<feature type="transmembrane region" description="Helical" evidence="9">
    <location>
        <begin position="138"/>
        <end position="159"/>
    </location>
</feature>
<evidence type="ECO:0000256" key="1">
    <source>
        <dbReference type="ARBA" id="ARBA00000085"/>
    </source>
</evidence>
<dbReference type="InterPro" id="IPR050482">
    <property type="entry name" value="Sensor_HK_TwoCompSys"/>
</dbReference>
<dbReference type="Pfam" id="PF07730">
    <property type="entry name" value="HisKA_3"/>
    <property type="match status" value="1"/>
</dbReference>
<evidence type="ECO:0000256" key="3">
    <source>
        <dbReference type="ARBA" id="ARBA00022553"/>
    </source>
</evidence>
<proteinExistence type="predicted"/>
<keyword evidence="9" id="KW-0472">Membrane</keyword>
<dbReference type="GO" id="GO:0005524">
    <property type="term" value="F:ATP binding"/>
    <property type="evidence" value="ECO:0007669"/>
    <property type="project" value="UniProtKB-KW"/>
</dbReference>
<dbReference type="PANTHER" id="PTHR24421:SF10">
    <property type="entry name" value="NITRATE_NITRITE SENSOR PROTEIN NARQ"/>
    <property type="match status" value="1"/>
</dbReference>
<dbReference type="Gene3D" id="1.20.5.1930">
    <property type="match status" value="1"/>
</dbReference>
<dbReference type="Gene3D" id="3.30.565.10">
    <property type="entry name" value="Histidine kinase-like ATPase, C-terminal domain"/>
    <property type="match status" value="1"/>
</dbReference>
<dbReference type="EC" id="2.7.13.3" evidence="2"/>